<evidence type="ECO:0000313" key="1">
    <source>
        <dbReference type="EMBL" id="CAE7439332.1"/>
    </source>
</evidence>
<comment type="caution">
    <text evidence="1">The sequence shown here is derived from an EMBL/GenBank/DDBJ whole genome shotgun (WGS) entry which is preliminary data.</text>
</comment>
<proteinExistence type="predicted"/>
<dbReference type="OrthoDB" id="443680at2759"/>
<accession>A0A812RIP2</accession>
<feature type="non-terminal residue" evidence="1">
    <location>
        <position position="1"/>
    </location>
</feature>
<keyword evidence="2" id="KW-1185">Reference proteome</keyword>
<gene>
    <name evidence="1" type="primary">Gamt</name>
    <name evidence="1" type="ORF">SPIL2461_LOCUS10714</name>
</gene>
<dbReference type="Proteomes" id="UP000649617">
    <property type="component" value="Unassembled WGS sequence"/>
</dbReference>
<organism evidence="1 2">
    <name type="scientific">Symbiodinium pilosum</name>
    <name type="common">Dinoflagellate</name>
    <dbReference type="NCBI Taxonomy" id="2952"/>
    <lineage>
        <taxon>Eukaryota</taxon>
        <taxon>Sar</taxon>
        <taxon>Alveolata</taxon>
        <taxon>Dinophyceae</taxon>
        <taxon>Suessiales</taxon>
        <taxon>Symbiodiniaceae</taxon>
        <taxon>Symbiodinium</taxon>
    </lineage>
</organism>
<sequence length="67" mass="7642">MQRHDLLEEKPAFIRTDREAKIAQIFEDIGLNGAKMSTFNNPGPLEMMVRKSTNGETWVQHVLEGLT</sequence>
<dbReference type="EMBL" id="CAJNIZ010020347">
    <property type="protein sequence ID" value="CAE7439332.1"/>
    <property type="molecule type" value="Genomic_DNA"/>
</dbReference>
<protein>
    <submittedName>
        <fullName evidence="1">Gamt protein</fullName>
    </submittedName>
</protein>
<dbReference type="AlphaFoldDB" id="A0A812RIP2"/>
<evidence type="ECO:0000313" key="2">
    <source>
        <dbReference type="Proteomes" id="UP000649617"/>
    </source>
</evidence>
<name>A0A812RIP2_SYMPI</name>
<reference evidence="1" key="1">
    <citation type="submission" date="2021-02" db="EMBL/GenBank/DDBJ databases">
        <authorList>
            <person name="Dougan E. K."/>
            <person name="Rhodes N."/>
            <person name="Thang M."/>
            <person name="Chan C."/>
        </authorList>
    </citation>
    <scope>NUCLEOTIDE SEQUENCE</scope>
</reference>